<dbReference type="Proteomes" id="UP001234989">
    <property type="component" value="Chromosome 7"/>
</dbReference>
<dbReference type="AlphaFoldDB" id="A0AAF0U149"/>
<dbReference type="GO" id="GO:0016491">
    <property type="term" value="F:oxidoreductase activity"/>
    <property type="evidence" value="ECO:0007669"/>
    <property type="project" value="InterPro"/>
</dbReference>
<evidence type="ECO:0000256" key="2">
    <source>
        <dbReference type="SAM" id="MobiDB-lite"/>
    </source>
</evidence>
<accession>A0AAF0U149</accession>
<evidence type="ECO:0000256" key="1">
    <source>
        <dbReference type="ARBA" id="ARBA00005995"/>
    </source>
</evidence>
<organism evidence="4 5">
    <name type="scientific">Solanum verrucosum</name>
    <dbReference type="NCBI Taxonomy" id="315347"/>
    <lineage>
        <taxon>Eukaryota</taxon>
        <taxon>Viridiplantae</taxon>
        <taxon>Streptophyta</taxon>
        <taxon>Embryophyta</taxon>
        <taxon>Tracheophyta</taxon>
        <taxon>Spermatophyta</taxon>
        <taxon>Magnoliopsida</taxon>
        <taxon>eudicotyledons</taxon>
        <taxon>Gunneridae</taxon>
        <taxon>Pentapetalae</taxon>
        <taxon>asterids</taxon>
        <taxon>lamiids</taxon>
        <taxon>Solanales</taxon>
        <taxon>Solanaceae</taxon>
        <taxon>Solanoideae</taxon>
        <taxon>Solaneae</taxon>
        <taxon>Solanum</taxon>
    </lineage>
</organism>
<protein>
    <recommendedName>
        <fullName evidence="3">Amine oxidase domain-containing protein</fullName>
    </recommendedName>
</protein>
<keyword evidence="5" id="KW-1185">Reference proteome</keyword>
<sequence length="273" mass="30584">MESTDRPCVKPRTVGGVPTLSTRLRGISGSKDETYGRGPQSVDGPKDHRGYSRGVIVLEGQNRGGLLSQLSLIVWDQDDPYAMGGDHCFFPGGNGILVDALTQNVATIFEKSVHAIHYGRDSVKVNYWGQLFERDMAFCTTPLRVFKSGSIRFILEFPQQKLDTVKRLSFGMLNKESCYSCKQAPTRRFLMEAQIHIVITRIFKLGGSEFPYHKPVKGSISYFPESRGVELKHLTITLVLISPADKVVPLPLSNFLAFMRNNLKWGSMKKLKL</sequence>
<dbReference type="EMBL" id="CP133618">
    <property type="protein sequence ID" value="WMV37335.1"/>
    <property type="molecule type" value="Genomic_DNA"/>
</dbReference>
<gene>
    <name evidence="4" type="ORF">MTR67_030720</name>
</gene>
<name>A0AAF0U149_SOLVR</name>
<dbReference type="Gene3D" id="3.50.50.60">
    <property type="entry name" value="FAD/NAD(P)-binding domain"/>
    <property type="match status" value="1"/>
</dbReference>
<dbReference type="InterPro" id="IPR036188">
    <property type="entry name" value="FAD/NAD-bd_sf"/>
</dbReference>
<dbReference type="SUPFAM" id="SSF51905">
    <property type="entry name" value="FAD/NAD(P)-binding domain"/>
    <property type="match status" value="1"/>
</dbReference>
<dbReference type="PANTHER" id="PTHR10742:SF260">
    <property type="entry name" value="PROTEIN FLOWERING LOCUS D"/>
    <property type="match status" value="1"/>
</dbReference>
<feature type="region of interest" description="Disordered" evidence="2">
    <location>
        <begin position="1"/>
        <end position="48"/>
    </location>
</feature>
<evidence type="ECO:0000313" key="4">
    <source>
        <dbReference type="EMBL" id="WMV37335.1"/>
    </source>
</evidence>
<dbReference type="InterPro" id="IPR002937">
    <property type="entry name" value="Amino_oxidase"/>
</dbReference>
<reference evidence="4" key="1">
    <citation type="submission" date="2023-08" db="EMBL/GenBank/DDBJ databases">
        <title>A de novo genome assembly of Solanum verrucosum Schlechtendal, a Mexican diploid species geographically isolated from the other diploid A-genome species in potato relatives.</title>
        <authorList>
            <person name="Hosaka K."/>
        </authorList>
    </citation>
    <scope>NUCLEOTIDE SEQUENCE</scope>
    <source>
        <tissue evidence="4">Young leaves</tissue>
    </source>
</reference>
<dbReference type="InterPro" id="IPR050281">
    <property type="entry name" value="Flavin_monoamine_oxidase"/>
</dbReference>
<evidence type="ECO:0000313" key="5">
    <source>
        <dbReference type="Proteomes" id="UP001234989"/>
    </source>
</evidence>
<feature type="domain" description="Amine oxidase" evidence="3">
    <location>
        <begin position="68"/>
        <end position="175"/>
    </location>
</feature>
<dbReference type="PANTHER" id="PTHR10742">
    <property type="entry name" value="FLAVIN MONOAMINE OXIDASE"/>
    <property type="match status" value="1"/>
</dbReference>
<proteinExistence type="inferred from homology"/>
<dbReference type="Pfam" id="PF01593">
    <property type="entry name" value="Amino_oxidase"/>
    <property type="match status" value="1"/>
</dbReference>
<evidence type="ECO:0000259" key="3">
    <source>
        <dbReference type="Pfam" id="PF01593"/>
    </source>
</evidence>
<comment type="similarity">
    <text evidence="1">Belongs to the flavin monoamine oxidase family.</text>
</comment>